<reference evidence="1" key="1">
    <citation type="submission" date="2014-09" db="EMBL/GenBank/DDBJ databases">
        <authorList>
            <person name="Magalhaes I.L.F."/>
            <person name="Oliveira U."/>
            <person name="Santos F.R."/>
            <person name="Vidigal T.H.D.A."/>
            <person name="Brescovit A.D."/>
            <person name="Santos A.J."/>
        </authorList>
    </citation>
    <scope>NUCLEOTIDE SEQUENCE</scope>
    <source>
        <tissue evidence="1">Shoot tissue taken approximately 20 cm above the soil surface</tissue>
    </source>
</reference>
<protein>
    <submittedName>
        <fullName evidence="1">Uncharacterized protein</fullName>
    </submittedName>
</protein>
<dbReference type="EMBL" id="GBRH01232416">
    <property type="protein sequence ID" value="JAD65479.1"/>
    <property type="molecule type" value="Transcribed_RNA"/>
</dbReference>
<reference evidence="1" key="2">
    <citation type="journal article" date="2015" name="Data Brief">
        <title>Shoot transcriptome of the giant reed, Arundo donax.</title>
        <authorList>
            <person name="Barrero R.A."/>
            <person name="Guerrero F.D."/>
            <person name="Moolhuijzen P."/>
            <person name="Goolsby J.A."/>
            <person name="Tidwell J."/>
            <person name="Bellgard S.E."/>
            <person name="Bellgard M.I."/>
        </authorList>
    </citation>
    <scope>NUCLEOTIDE SEQUENCE</scope>
    <source>
        <tissue evidence="1">Shoot tissue taken approximately 20 cm above the soil surface</tissue>
    </source>
</reference>
<sequence>MKWRILLHLPSYQLKKQTKIIITCMALHKFIGESNLRDDELDMCDQDKNYTPIAETSSSKGSDGPS</sequence>
<evidence type="ECO:0000313" key="1">
    <source>
        <dbReference type="EMBL" id="JAD65479.1"/>
    </source>
</evidence>
<proteinExistence type="predicted"/>
<name>A0A0A9BNE2_ARUDO</name>
<accession>A0A0A9BNE2</accession>
<dbReference type="AlphaFoldDB" id="A0A0A9BNE2"/>
<organism evidence="1">
    <name type="scientific">Arundo donax</name>
    <name type="common">Giant reed</name>
    <name type="synonym">Donax arundinaceus</name>
    <dbReference type="NCBI Taxonomy" id="35708"/>
    <lineage>
        <taxon>Eukaryota</taxon>
        <taxon>Viridiplantae</taxon>
        <taxon>Streptophyta</taxon>
        <taxon>Embryophyta</taxon>
        <taxon>Tracheophyta</taxon>
        <taxon>Spermatophyta</taxon>
        <taxon>Magnoliopsida</taxon>
        <taxon>Liliopsida</taxon>
        <taxon>Poales</taxon>
        <taxon>Poaceae</taxon>
        <taxon>PACMAD clade</taxon>
        <taxon>Arundinoideae</taxon>
        <taxon>Arundineae</taxon>
        <taxon>Arundo</taxon>
    </lineage>
</organism>